<name>A0AAV4S9R5_CAEEX</name>
<dbReference type="AlphaFoldDB" id="A0AAV4S9R5"/>
<proteinExistence type="predicted"/>
<gene>
    <name evidence="1" type="ORF">CEXT_323581</name>
</gene>
<keyword evidence="2" id="KW-1185">Reference proteome</keyword>
<dbReference type="EMBL" id="BPLR01009216">
    <property type="protein sequence ID" value="GIY30400.1"/>
    <property type="molecule type" value="Genomic_DNA"/>
</dbReference>
<dbReference type="Proteomes" id="UP001054945">
    <property type="component" value="Unassembled WGS sequence"/>
</dbReference>
<sequence>MNRIVKIEPIRRKFYRKVNLQTYLIVCQAFNKVKTNSVSPYPNSHFYVFQDVVKRRIISMVRYTGNVLDPVIHVARNVSLLTSLQLVTTSEYPKHCVVGNDAGIPVI</sequence>
<comment type="caution">
    <text evidence="1">The sequence shown here is derived from an EMBL/GenBank/DDBJ whole genome shotgun (WGS) entry which is preliminary data.</text>
</comment>
<evidence type="ECO:0000313" key="2">
    <source>
        <dbReference type="Proteomes" id="UP001054945"/>
    </source>
</evidence>
<reference evidence="1 2" key="1">
    <citation type="submission" date="2021-06" db="EMBL/GenBank/DDBJ databases">
        <title>Caerostris extrusa draft genome.</title>
        <authorList>
            <person name="Kono N."/>
            <person name="Arakawa K."/>
        </authorList>
    </citation>
    <scope>NUCLEOTIDE SEQUENCE [LARGE SCALE GENOMIC DNA]</scope>
</reference>
<protein>
    <submittedName>
        <fullName evidence="1">Uncharacterized protein</fullName>
    </submittedName>
</protein>
<organism evidence="1 2">
    <name type="scientific">Caerostris extrusa</name>
    <name type="common">Bark spider</name>
    <name type="synonym">Caerostris bankana</name>
    <dbReference type="NCBI Taxonomy" id="172846"/>
    <lineage>
        <taxon>Eukaryota</taxon>
        <taxon>Metazoa</taxon>
        <taxon>Ecdysozoa</taxon>
        <taxon>Arthropoda</taxon>
        <taxon>Chelicerata</taxon>
        <taxon>Arachnida</taxon>
        <taxon>Araneae</taxon>
        <taxon>Araneomorphae</taxon>
        <taxon>Entelegynae</taxon>
        <taxon>Araneoidea</taxon>
        <taxon>Araneidae</taxon>
        <taxon>Caerostris</taxon>
    </lineage>
</organism>
<accession>A0AAV4S9R5</accession>
<evidence type="ECO:0000313" key="1">
    <source>
        <dbReference type="EMBL" id="GIY30400.1"/>
    </source>
</evidence>